<dbReference type="InterPro" id="IPR006145">
    <property type="entry name" value="PsdUridine_synth_RsuA/RluA"/>
</dbReference>
<keyword evidence="3" id="KW-0413">Isomerase</keyword>
<dbReference type="AlphaFoldDB" id="A0A4Q0YFV8"/>
<dbReference type="Pfam" id="PF00849">
    <property type="entry name" value="PseudoU_synth_2"/>
    <property type="match status" value="1"/>
</dbReference>
<reference evidence="7 8" key="1">
    <citation type="submission" date="2017-10" db="EMBL/GenBank/DDBJ databases">
        <title>Genomics of the genus Arcobacter.</title>
        <authorList>
            <person name="Perez-Cataluna A."/>
            <person name="Figueras M.J."/>
        </authorList>
    </citation>
    <scope>NUCLEOTIDE SEQUENCE [LARGE SCALE GENOMIC DNA]</scope>
    <source>
        <strain evidence="7 8">CECT 8993</strain>
    </source>
</reference>
<dbReference type="InterPro" id="IPR020103">
    <property type="entry name" value="PsdUridine_synth_cat_dom_sf"/>
</dbReference>
<dbReference type="GO" id="GO:0003723">
    <property type="term" value="F:RNA binding"/>
    <property type="evidence" value="ECO:0007669"/>
    <property type="project" value="InterPro"/>
</dbReference>
<evidence type="ECO:0000256" key="3">
    <source>
        <dbReference type="ARBA" id="ARBA00023235"/>
    </source>
</evidence>
<dbReference type="GO" id="GO:0009982">
    <property type="term" value="F:pseudouridine synthase activity"/>
    <property type="evidence" value="ECO:0007669"/>
    <property type="project" value="InterPro"/>
</dbReference>
<comment type="caution">
    <text evidence="7">The sequence shown here is derived from an EMBL/GenBank/DDBJ whole genome shotgun (WGS) entry which is preliminary data.</text>
</comment>
<proteinExistence type="inferred from homology"/>
<comment type="catalytic activity">
    <reaction evidence="1">
        <text>a uridine in RNA = a pseudouridine in RNA</text>
        <dbReference type="Rhea" id="RHEA:48348"/>
        <dbReference type="Rhea" id="RHEA-COMP:12068"/>
        <dbReference type="Rhea" id="RHEA-COMP:12069"/>
        <dbReference type="ChEBI" id="CHEBI:65314"/>
        <dbReference type="ChEBI" id="CHEBI:65315"/>
    </reaction>
</comment>
<accession>A0A4Q0YFV8</accession>
<comment type="similarity">
    <text evidence="2">Belongs to the pseudouridine synthase RluA family.</text>
</comment>
<dbReference type="CDD" id="cd02869">
    <property type="entry name" value="PseudoU_synth_RluA_like"/>
    <property type="match status" value="1"/>
</dbReference>
<dbReference type="InterPro" id="IPR050188">
    <property type="entry name" value="RluA_PseudoU_synthase"/>
</dbReference>
<gene>
    <name evidence="7" type="ORF">CRV08_07025</name>
</gene>
<dbReference type="PANTHER" id="PTHR21600">
    <property type="entry name" value="MITOCHONDRIAL RNA PSEUDOURIDINE SYNTHASE"/>
    <property type="match status" value="1"/>
</dbReference>
<evidence type="ECO:0000256" key="5">
    <source>
        <dbReference type="ARBA" id="ARBA00033164"/>
    </source>
</evidence>
<evidence type="ECO:0000313" key="8">
    <source>
        <dbReference type="Proteomes" id="UP000290172"/>
    </source>
</evidence>
<dbReference type="PANTHER" id="PTHR21600:SF44">
    <property type="entry name" value="RIBOSOMAL LARGE SUBUNIT PSEUDOURIDINE SYNTHASE D"/>
    <property type="match status" value="1"/>
</dbReference>
<dbReference type="Gene3D" id="3.30.2350.10">
    <property type="entry name" value="Pseudouridine synthase"/>
    <property type="match status" value="1"/>
</dbReference>
<dbReference type="InterPro" id="IPR006224">
    <property type="entry name" value="PsdUridine_synth_RluA-like_CS"/>
</dbReference>
<evidence type="ECO:0000313" key="7">
    <source>
        <dbReference type="EMBL" id="RXJ68574.1"/>
    </source>
</evidence>
<dbReference type="SUPFAM" id="SSF55120">
    <property type="entry name" value="Pseudouridine synthase"/>
    <property type="match status" value="1"/>
</dbReference>
<dbReference type="PROSITE" id="PS01129">
    <property type="entry name" value="PSI_RLU"/>
    <property type="match status" value="1"/>
</dbReference>
<sequence>MPFILKKFIVQKGKKIQLALMQDLGLNPRQSNRLISRGRVFNSKNQSYKMSEIIYEESLYMALFEGHSRGLKPLLIFEDFAIFDKPSNLMIHPISKSTEYSLLDEIRYHLGEKANQAHRIDAETSGLVLVGLNDKVTNALATMFEKKEYKKSYLAIVRGKIQEELMIDKNLKKEGEAIGVRMTTCQKDEGKSSITHIKPLKYNKNRDLTLLEVIPITGRQHQIRVHLDSIGHTILGDPIYGIDDQTAEEYLTKTLSQEQRFATSGSSRLWLQANYLEFTYKGVIYKIYSKNEDIYKEFNA</sequence>
<dbReference type="GO" id="GO:0000455">
    <property type="term" value="P:enzyme-directed rRNA pseudouridine synthesis"/>
    <property type="evidence" value="ECO:0007669"/>
    <property type="project" value="TreeGrafter"/>
</dbReference>
<dbReference type="Proteomes" id="UP000290172">
    <property type="component" value="Unassembled WGS sequence"/>
</dbReference>
<evidence type="ECO:0000256" key="2">
    <source>
        <dbReference type="ARBA" id="ARBA00010876"/>
    </source>
</evidence>
<feature type="domain" description="Pseudouridine synthase RsuA/RluA-like" evidence="6">
    <location>
        <begin position="80"/>
        <end position="228"/>
    </location>
</feature>
<protein>
    <recommendedName>
        <fullName evidence="4">RNA pseudouridylate synthase</fullName>
    </recommendedName>
    <alternativeName>
        <fullName evidence="5">RNA-uridine isomerase</fullName>
    </alternativeName>
</protein>
<evidence type="ECO:0000259" key="6">
    <source>
        <dbReference type="Pfam" id="PF00849"/>
    </source>
</evidence>
<evidence type="ECO:0000256" key="4">
    <source>
        <dbReference type="ARBA" id="ARBA00031870"/>
    </source>
</evidence>
<dbReference type="GO" id="GO:0140098">
    <property type="term" value="F:catalytic activity, acting on RNA"/>
    <property type="evidence" value="ECO:0007669"/>
    <property type="project" value="UniProtKB-ARBA"/>
</dbReference>
<evidence type="ECO:0000256" key="1">
    <source>
        <dbReference type="ARBA" id="ARBA00000073"/>
    </source>
</evidence>
<organism evidence="7 8">
    <name type="scientific">Halarcobacter ebronensis</name>
    <dbReference type="NCBI Taxonomy" id="1462615"/>
    <lineage>
        <taxon>Bacteria</taxon>
        <taxon>Pseudomonadati</taxon>
        <taxon>Campylobacterota</taxon>
        <taxon>Epsilonproteobacteria</taxon>
        <taxon>Campylobacterales</taxon>
        <taxon>Arcobacteraceae</taxon>
        <taxon>Halarcobacter</taxon>
    </lineage>
</organism>
<name>A0A4Q0YFV8_9BACT</name>
<dbReference type="EMBL" id="PDKJ01000005">
    <property type="protein sequence ID" value="RXJ68574.1"/>
    <property type="molecule type" value="Genomic_DNA"/>
</dbReference>